<dbReference type="Pfam" id="PF20656">
    <property type="entry name" value="MS_N"/>
    <property type="match status" value="1"/>
</dbReference>
<dbReference type="GO" id="GO:0006099">
    <property type="term" value="P:tricarboxylic acid cycle"/>
    <property type="evidence" value="ECO:0007669"/>
    <property type="project" value="UniProtKB-KW"/>
</dbReference>
<evidence type="ECO:0000256" key="9">
    <source>
        <dbReference type="RuleBase" id="RU000555"/>
    </source>
</evidence>
<keyword evidence="14" id="KW-1185">Reference proteome</keyword>
<dbReference type="InterPro" id="IPR044856">
    <property type="entry name" value="Malate_synth_C_sf"/>
</dbReference>
<proteinExistence type="inferred from homology"/>
<comment type="catalytic activity">
    <reaction evidence="6 9">
        <text>glyoxylate + acetyl-CoA + H2O = (S)-malate + CoA + H(+)</text>
        <dbReference type="Rhea" id="RHEA:18181"/>
        <dbReference type="ChEBI" id="CHEBI:15377"/>
        <dbReference type="ChEBI" id="CHEBI:15378"/>
        <dbReference type="ChEBI" id="CHEBI:15589"/>
        <dbReference type="ChEBI" id="CHEBI:36655"/>
        <dbReference type="ChEBI" id="CHEBI:57287"/>
        <dbReference type="ChEBI" id="CHEBI:57288"/>
        <dbReference type="EC" id="2.3.3.9"/>
    </reaction>
</comment>
<evidence type="ECO:0000256" key="7">
    <source>
        <dbReference type="ARBA" id="ARBA00068441"/>
    </source>
</evidence>
<dbReference type="InterPro" id="IPR019830">
    <property type="entry name" value="Malate_synthase_CS"/>
</dbReference>
<reference evidence="13" key="1">
    <citation type="journal article" date="2014" name="Int. J. Syst. Evol. Microbiol.">
        <title>Complete genome sequence of Corynebacterium casei LMG S-19264T (=DSM 44701T), isolated from a smear-ripened cheese.</title>
        <authorList>
            <consortium name="US DOE Joint Genome Institute (JGI-PGF)"/>
            <person name="Walter F."/>
            <person name="Albersmeier A."/>
            <person name="Kalinowski J."/>
            <person name="Ruckert C."/>
        </authorList>
    </citation>
    <scope>NUCLEOTIDE SEQUENCE</scope>
    <source>
        <strain evidence="13">JCM 19831</strain>
    </source>
</reference>
<evidence type="ECO:0000256" key="4">
    <source>
        <dbReference type="ARBA" id="ARBA00022532"/>
    </source>
</evidence>
<keyword evidence="4 9" id="KW-0816">Tricarboxylic acid cycle</keyword>
<evidence type="ECO:0000259" key="10">
    <source>
        <dbReference type="Pfam" id="PF01274"/>
    </source>
</evidence>
<dbReference type="InterPro" id="IPR048356">
    <property type="entry name" value="MS_N"/>
</dbReference>
<dbReference type="PIRSF" id="PIRSF001363">
    <property type="entry name" value="Malate_synth"/>
    <property type="match status" value="1"/>
</dbReference>
<dbReference type="GO" id="GO:0004474">
    <property type="term" value="F:malate synthase activity"/>
    <property type="evidence" value="ECO:0007669"/>
    <property type="project" value="UniProtKB-EC"/>
</dbReference>
<dbReference type="InterPro" id="IPR046363">
    <property type="entry name" value="MS_N_TIM-barrel_dom"/>
</dbReference>
<evidence type="ECO:0000259" key="12">
    <source>
        <dbReference type="Pfam" id="PF20659"/>
    </source>
</evidence>
<evidence type="ECO:0000313" key="13">
    <source>
        <dbReference type="EMBL" id="GGM20828.1"/>
    </source>
</evidence>
<dbReference type="InterPro" id="IPR006252">
    <property type="entry name" value="Malate_synthA"/>
</dbReference>
<dbReference type="FunFam" id="1.20.1220.12:FF:000001">
    <property type="entry name" value="Malate synthase"/>
    <property type="match status" value="1"/>
</dbReference>
<dbReference type="CDD" id="cd00727">
    <property type="entry name" value="malate_synt_A"/>
    <property type="match status" value="1"/>
</dbReference>
<evidence type="ECO:0000313" key="14">
    <source>
        <dbReference type="Proteomes" id="UP000642070"/>
    </source>
</evidence>
<evidence type="ECO:0000256" key="8">
    <source>
        <dbReference type="PIRSR" id="PIRSR001363-1"/>
    </source>
</evidence>
<dbReference type="InterPro" id="IPR011076">
    <property type="entry name" value="Malate_synth_sf"/>
</dbReference>
<dbReference type="NCBIfam" id="TIGR01344">
    <property type="entry name" value="malate_syn_A"/>
    <property type="match status" value="1"/>
</dbReference>
<keyword evidence="3 9" id="KW-0329">Glyoxylate bypass</keyword>
<dbReference type="FunFam" id="3.20.20.360:FF:000001">
    <property type="entry name" value="Malate synthase"/>
    <property type="match status" value="1"/>
</dbReference>
<organism evidence="13 14">
    <name type="scientific">Dactylosporangium sucinum</name>
    <dbReference type="NCBI Taxonomy" id="1424081"/>
    <lineage>
        <taxon>Bacteria</taxon>
        <taxon>Bacillati</taxon>
        <taxon>Actinomycetota</taxon>
        <taxon>Actinomycetes</taxon>
        <taxon>Micromonosporales</taxon>
        <taxon>Micromonosporaceae</taxon>
        <taxon>Dactylosporangium</taxon>
    </lineage>
</organism>
<dbReference type="PANTHER" id="PTHR42902:SF1">
    <property type="entry name" value="MALATE SYNTHASE 1-RELATED"/>
    <property type="match status" value="1"/>
</dbReference>
<dbReference type="Proteomes" id="UP000642070">
    <property type="component" value="Unassembled WGS sequence"/>
</dbReference>
<evidence type="ECO:0000256" key="5">
    <source>
        <dbReference type="ARBA" id="ARBA00022679"/>
    </source>
</evidence>
<protein>
    <recommendedName>
        <fullName evidence="7 9">Malate synthase</fullName>
        <ecNumber evidence="2 9">2.3.3.9</ecNumber>
    </recommendedName>
</protein>
<dbReference type="EC" id="2.3.3.9" evidence="2 9"/>
<keyword evidence="5 9" id="KW-0808">Transferase</keyword>
<comment type="pathway">
    <text evidence="9">Carbohydrate metabolism; glyoxylate cycle; (S)-malate from isocitrate: step 2/2.</text>
</comment>
<dbReference type="Pfam" id="PF01274">
    <property type="entry name" value="MS_TIM-barrel"/>
    <property type="match status" value="1"/>
</dbReference>
<dbReference type="RefSeq" id="WP_190249705.1">
    <property type="nucleotide sequence ID" value="NZ_BMPI01000009.1"/>
</dbReference>
<feature type="domain" description="Malate synthase TIM barrel" evidence="10">
    <location>
        <begin position="156"/>
        <end position="396"/>
    </location>
</feature>
<feature type="domain" description="Malate synthase N-terminal" evidence="11">
    <location>
        <begin position="4"/>
        <end position="63"/>
    </location>
</feature>
<evidence type="ECO:0000256" key="2">
    <source>
        <dbReference type="ARBA" id="ARBA00012636"/>
    </source>
</evidence>
<feature type="active site" description="Proton donor" evidence="8">
    <location>
        <position position="438"/>
    </location>
</feature>
<accession>A0A917TEP4</accession>
<evidence type="ECO:0000256" key="6">
    <source>
        <dbReference type="ARBA" id="ARBA00047918"/>
    </source>
</evidence>
<evidence type="ECO:0000256" key="3">
    <source>
        <dbReference type="ARBA" id="ARBA00022435"/>
    </source>
</evidence>
<evidence type="ECO:0000259" key="11">
    <source>
        <dbReference type="Pfam" id="PF20656"/>
    </source>
</evidence>
<comment type="similarity">
    <text evidence="1 9">Belongs to the malate synthase family.</text>
</comment>
<dbReference type="GO" id="GO:0005737">
    <property type="term" value="C:cytoplasm"/>
    <property type="evidence" value="ECO:0007669"/>
    <property type="project" value="TreeGrafter"/>
</dbReference>
<feature type="active site" description="Proton acceptor" evidence="8">
    <location>
        <position position="160"/>
    </location>
</feature>
<dbReference type="InterPro" id="IPR001465">
    <property type="entry name" value="Malate_synthase_TIM"/>
</dbReference>
<reference evidence="13" key="2">
    <citation type="submission" date="2020-09" db="EMBL/GenBank/DDBJ databases">
        <authorList>
            <person name="Sun Q."/>
            <person name="Ohkuma M."/>
        </authorList>
    </citation>
    <scope>NUCLEOTIDE SEQUENCE</scope>
    <source>
        <strain evidence="13">JCM 19831</strain>
    </source>
</reference>
<evidence type="ECO:0000256" key="1">
    <source>
        <dbReference type="ARBA" id="ARBA00006394"/>
    </source>
</evidence>
<name>A0A917TEP4_9ACTN</name>
<dbReference type="Gene3D" id="1.20.1220.12">
    <property type="entry name" value="Malate synthase, domain III"/>
    <property type="match status" value="1"/>
</dbReference>
<dbReference type="GO" id="GO:0006097">
    <property type="term" value="P:glyoxylate cycle"/>
    <property type="evidence" value="ECO:0007669"/>
    <property type="project" value="UniProtKB-KW"/>
</dbReference>
<dbReference type="EMBL" id="BMPI01000009">
    <property type="protein sequence ID" value="GGM20828.1"/>
    <property type="molecule type" value="Genomic_DNA"/>
</dbReference>
<feature type="domain" description="Malate synthase C-terminal" evidence="12">
    <location>
        <begin position="404"/>
        <end position="515"/>
    </location>
</feature>
<dbReference type="InterPro" id="IPR048355">
    <property type="entry name" value="MS_C"/>
</dbReference>
<dbReference type="AlphaFoldDB" id="A0A917TEP4"/>
<dbReference type="SUPFAM" id="SSF51645">
    <property type="entry name" value="Malate synthase G"/>
    <property type="match status" value="1"/>
</dbReference>
<dbReference type="Gene3D" id="3.20.20.360">
    <property type="entry name" value="Malate synthase, domain 3"/>
    <property type="match status" value="1"/>
</dbReference>
<dbReference type="PANTHER" id="PTHR42902">
    <property type="entry name" value="MALATE SYNTHASE"/>
    <property type="match status" value="1"/>
</dbReference>
<sequence length="517" mass="57642">MSAQVVAPLHDRYDEILTPAALEFLAGLHRRFEPRRRELLAARDRRYAELAAGGTLDFLAETKDVREDESWRVASPAPGLVDRRAEITGPTDRKMTINALNSGAKVWLADHEDANTPLWENMIEGQLNLRDAVAGTISFTSPEGKHYRLTDGPRPTIVVRPRGWHLPEKHILVDGQPVSGSLVDFALYCFHNHHATRPYFYLPKMESHLEARLWNDVFLHAQEALGLPRGTIRATVLIETFPAAFEMEEILYELREHSAGLNAGRWDYMFSVIKKLRTHGDDFLLPDRNSVTMTVPFMRAYTELLVSTCHKRGAHAIGGMAAFIPSKDEAVNAAAFEKVRGDKTREANDGFDGSWVAHPAMVALCTEVFDGVLGDRPNQLGNTRDDVRVTAAELLDVRSTPGAVTEAGLRSNISVGVRYLEAWLRGTGAVGINNLMEDAATAEISRSQVWQWLHTAVRLDDGQVVDRALVERLIDEEMAAIAPEGGRWAEARALFTEMALADEFAEFLTLPAYERMP</sequence>
<comment type="caution">
    <text evidence="13">The sequence shown here is derived from an EMBL/GenBank/DDBJ whole genome shotgun (WGS) entry which is preliminary data.</text>
</comment>
<gene>
    <name evidence="13" type="primary">aceB</name>
    <name evidence="13" type="ORF">GCM10007977_022430</name>
</gene>
<dbReference type="Pfam" id="PF20659">
    <property type="entry name" value="MS_C"/>
    <property type="match status" value="1"/>
</dbReference>
<dbReference type="PROSITE" id="PS00510">
    <property type="entry name" value="MALATE_SYNTHASE"/>
    <property type="match status" value="1"/>
</dbReference>